<gene>
    <name evidence="1" type="ORF">C427_3118</name>
</gene>
<accession>K7AFX3</accession>
<proteinExistence type="predicted"/>
<dbReference type="HOGENOM" id="CLU_160472_1_0_6"/>
<sequence length="108" mass="12067">MKNFNWLVLFWLFVPNLYADTFNWGNLKKDRIELKLPLLTIQGEKGLLACGYLNVTTCDKTGEACAIVSGVNQYDDMLYKPVLAVSEEAIKLGIQIGMPGADALELLR</sequence>
<dbReference type="Gene3D" id="3.30.1980.10">
    <property type="entry name" value="Hypothetical protein YunC"/>
    <property type="match status" value="1"/>
</dbReference>
<dbReference type="EMBL" id="CP003837">
    <property type="protein sequence ID" value="AGH45227.1"/>
    <property type="molecule type" value="Genomic_DNA"/>
</dbReference>
<dbReference type="OrthoDB" id="8910290at2"/>
<dbReference type="Pfam" id="PF08827">
    <property type="entry name" value="DUF1805"/>
    <property type="match status" value="1"/>
</dbReference>
<dbReference type="InterPro" id="IPR014931">
    <property type="entry name" value="DUF1805"/>
</dbReference>
<protein>
    <submittedName>
        <fullName evidence="1">Uncharacterized protein</fullName>
    </submittedName>
</protein>
<dbReference type="SUPFAM" id="SSF102891">
    <property type="entry name" value="Hypothetical protein Ta1206"/>
    <property type="match status" value="1"/>
</dbReference>
<name>K7AFX3_9ALTE</name>
<dbReference type="InterPro" id="IPR036493">
    <property type="entry name" value="YunC_sf"/>
</dbReference>
<evidence type="ECO:0000313" key="2">
    <source>
        <dbReference type="Proteomes" id="UP000011864"/>
    </source>
</evidence>
<dbReference type="RefSeq" id="WP_007641710.1">
    <property type="nucleotide sequence ID" value="NC_020514.1"/>
</dbReference>
<dbReference type="Proteomes" id="UP000011864">
    <property type="component" value="Chromosome"/>
</dbReference>
<dbReference type="eggNOG" id="COG3377">
    <property type="taxonomic scope" value="Bacteria"/>
</dbReference>
<dbReference type="AlphaFoldDB" id="K7AFX3"/>
<dbReference type="PATRIC" id="fig|1129794.4.peg.3101"/>
<evidence type="ECO:0000313" key="1">
    <source>
        <dbReference type="EMBL" id="AGH45227.1"/>
    </source>
</evidence>
<organism evidence="1 2">
    <name type="scientific">Paraglaciecola psychrophila 170</name>
    <dbReference type="NCBI Taxonomy" id="1129794"/>
    <lineage>
        <taxon>Bacteria</taxon>
        <taxon>Pseudomonadati</taxon>
        <taxon>Pseudomonadota</taxon>
        <taxon>Gammaproteobacteria</taxon>
        <taxon>Alteromonadales</taxon>
        <taxon>Alteromonadaceae</taxon>
        <taxon>Paraglaciecola</taxon>
    </lineage>
</organism>
<reference evidence="1 2" key="1">
    <citation type="journal article" date="2013" name="Genome Announc.">
        <title>Complete Genome Sequence of Glaciecola psychrophila Strain 170T.</title>
        <authorList>
            <person name="Yin J."/>
            <person name="Chen J."/>
            <person name="Liu G."/>
            <person name="Yu Y."/>
            <person name="Song L."/>
            <person name="Wang X."/>
            <person name="Qu X."/>
        </authorList>
    </citation>
    <scope>NUCLEOTIDE SEQUENCE [LARGE SCALE GENOMIC DNA]</scope>
    <source>
        <strain evidence="1 2">170</strain>
    </source>
</reference>
<keyword evidence="2" id="KW-1185">Reference proteome</keyword>
<dbReference type="KEGG" id="gps:C427_3118"/>
<dbReference type="STRING" id="1129794.C427_3118"/>